<gene>
    <name evidence="3" type="ORF">SLS56_004779</name>
</gene>
<protein>
    <recommendedName>
        <fullName evidence="5">Tat pathway signal sequence</fullName>
    </recommendedName>
</protein>
<feature type="region of interest" description="Disordered" evidence="1">
    <location>
        <begin position="132"/>
        <end position="171"/>
    </location>
</feature>
<feature type="compositionally biased region" description="Low complexity" evidence="1">
    <location>
        <begin position="133"/>
        <end position="171"/>
    </location>
</feature>
<dbReference type="EMBL" id="JAJVDC020000045">
    <property type="protein sequence ID" value="KAL1630505.1"/>
    <property type="molecule type" value="Genomic_DNA"/>
</dbReference>
<evidence type="ECO:0000313" key="3">
    <source>
        <dbReference type="EMBL" id="KAL1630505.1"/>
    </source>
</evidence>
<keyword evidence="2" id="KW-1133">Transmembrane helix</keyword>
<comment type="caution">
    <text evidence="3">The sequence shown here is derived from an EMBL/GenBank/DDBJ whole genome shotgun (WGS) entry which is preliminary data.</text>
</comment>
<keyword evidence="2" id="KW-0812">Transmembrane</keyword>
<sequence>MKLFNQKGSLREIIVPAEKKISTPAGQRLSTIMDHRAPPIPPRSILRNNKNLNDIEESSTSSVLGSKGGQSYSTAWSEGGLFSKDAKLDALRNNRHIAKRGGWGRLLLIVAIIVAAIIALALGLVFGLQKTKSNNSNNSSSSSSSAADSSNNDQSNGSTRTSSGSSSTSTASADFPLGTYSFSTFLDTVTTECVSNEDTWNCYPYVIYNSNKQKALTTFNLVITGSKGDYKISSTDNPLSLEFDEVDLPLYSEGQDSERYHFQFTMDKKVVPQTSITDDGSSAVCYFNSTTFTGYLYTKMEKDYPTDDDSSNAWPYAVRAEQTIGGGDDVPNCYKTVNGRITEQITSNITAMGASTLCSCMYRNYLTK</sequence>
<name>A0ABR3SVD7_9PEZI</name>
<evidence type="ECO:0000256" key="2">
    <source>
        <dbReference type="SAM" id="Phobius"/>
    </source>
</evidence>
<evidence type="ECO:0000256" key="1">
    <source>
        <dbReference type="SAM" id="MobiDB-lite"/>
    </source>
</evidence>
<evidence type="ECO:0008006" key="5">
    <source>
        <dbReference type="Google" id="ProtNLM"/>
    </source>
</evidence>
<feature type="transmembrane region" description="Helical" evidence="2">
    <location>
        <begin position="106"/>
        <end position="128"/>
    </location>
</feature>
<keyword evidence="4" id="KW-1185">Reference proteome</keyword>
<organism evidence="3 4">
    <name type="scientific">Neofusicoccum ribis</name>
    <dbReference type="NCBI Taxonomy" id="45134"/>
    <lineage>
        <taxon>Eukaryota</taxon>
        <taxon>Fungi</taxon>
        <taxon>Dikarya</taxon>
        <taxon>Ascomycota</taxon>
        <taxon>Pezizomycotina</taxon>
        <taxon>Dothideomycetes</taxon>
        <taxon>Dothideomycetes incertae sedis</taxon>
        <taxon>Botryosphaeriales</taxon>
        <taxon>Botryosphaeriaceae</taxon>
        <taxon>Neofusicoccum</taxon>
    </lineage>
</organism>
<dbReference type="Proteomes" id="UP001521116">
    <property type="component" value="Unassembled WGS sequence"/>
</dbReference>
<reference evidence="3 4" key="1">
    <citation type="submission" date="2024-02" db="EMBL/GenBank/DDBJ databases">
        <title>De novo assembly and annotation of 12 fungi associated with fruit tree decline syndrome in Ontario, Canada.</title>
        <authorList>
            <person name="Sulman M."/>
            <person name="Ellouze W."/>
            <person name="Ilyukhin E."/>
        </authorList>
    </citation>
    <scope>NUCLEOTIDE SEQUENCE [LARGE SCALE GENOMIC DNA]</scope>
    <source>
        <strain evidence="3 4">M1-105</strain>
    </source>
</reference>
<accession>A0ABR3SVD7</accession>
<keyword evidence="2" id="KW-0472">Membrane</keyword>
<evidence type="ECO:0000313" key="4">
    <source>
        <dbReference type="Proteomes" id="UP001521116"/>
    </source>
</evidence>
<proteinExistence type="predicted"/>